<dbReference type="EMBL" id="JABEND010000006">
    <property type="protein sequence ID" value="NNG36446.1"/>
    <property type="molecule type" value="Genomic_DNA"/>
</dbReference>
<feature type="transmembrane region" description="Helical" evidence="8">
    <location>
        <begin position="306"/>
        <end position="324"/>
    </location>
</feature>
<name>A0A849AA12_9ACTN</name>
<proteinExistence type="inferred from homology"/>
<dbReference type="AlphaFoldDB" id="A0A849AA12"/>
<feature type="compositionally biased region" description="Pro residues" evidence="7">
    <location>
        <begin position="1"/>
        <end position="11"/>
    </location>
</feature>
<dbReference type="InterPro" id="IPR050925">
    <property type="entry name" value="Rhomboid_protease_S54"/>
</dbReference>
<evidence type="ECO:0000313" key="10">
    <source>
        <dbReference type="EMBL" id="NNG36446.1"/>
    </source>
</evidence>
<keyword evidence="3 8" id="KW-0812">Transmembrane</keyword>
<evidence type="ECO:0000256" key="1">
    <source>
        <dbReference type="ARBA" id="ARBA00004141"/>
    </source>
</evidence>
<gene>
    <name evidence="10" type="ORF">HKD39_12135</name>
</gene>
<evidence type="ECO:0000256" key="2">
    <source>
        <dbReference type="ARBA" id="ARBA00009045"/>
    </source>
</evidence>
<keyword evidence="6 8" id="KW-0472">Membrane</keyword>
<dbReference type="Gene3D" id="1.20.1540.10">
    <property type="entry name" value="Rhomboid-like"/>
    <property type="match status" value="1"/>
</dbReference>
<feature type="transmembrane region" description="Helical" evidence="8">
    <location>
        <begin position="259"/>
        <end position="276"/>
    </location>
</feature>
<accession>A0A849AA12</accession>
<feature type="transmembrane region" description="Helical" evidence="8">
    <location>
        <begin position="113"/>
        <end position="133"/>
    </location>
</feature>
<evidence type="ECO:0000259" key="9">
    <source>
        <dbReference type="Pfam" id="PF01694"/>
    </source>
</evidence>
<organism evidence="10 11">
    <name type="scientific">Nakamurella aerolata</name>
    <dbReference type="NCBI Taxonomy" id="1656892"/>
    <lineage>
        <taxon>Bacteria</taxon>
        <taxon>Bacillati</taxon>
        <taxon>Actinomycetota</taxon>
        <taxon>Actinomycetes</taxon>
        <taxon>Nakamurellales</taxon>
        <taxon>Nakamurellaceae</taxon>
        <taxon>Nakamurella</taxon>
    </lineage>
</organism>
<protein>
    <submittedName>
        <fullName evidence="10">Rhomboid family intramembrane serine protease</fullName>
    </submittedName>
</protein>
<feature type="compositionally biased region" description="Low complexity" evidence="7">
    <location>
        <begin position="12"/>
        <end position="22"/>
    </location>
</feature>
<evidence type="ECO:0000256" key="5">
    <source>
        <dbReference type="ARBA" id="ARBA00022989"/>
    </source>
</evidence>
<feature type="compositionally biased region" description="Gly residues" evidence="7">
    <location>
        <begin position="23"/>
        <end position="36"/>
    </location>
</feature>
<dbReference type="GO" id="GO:0016020">
    <property type="term" value="C:membrane"/>
    <property type="evidence" value="ECO:0007669"/>
    <property type="project" value="UniProtKB-SubCell"/>
</dbReference>
<comment type="similarity">
    <text evidence="2">Belongs to the peptidase S54 family.</text>
</comment>
<evidence type="ECO:0000256" key="4">
    <source>
        <dbReference type="ARBA" id="ARBA00022801"/>
    </source>
</evidence>
<dbReference type="InterPro" id="IPR022764">
    <property type="entry name" value="Peptidase_S54_rhomboid_dom"/>
</dbReference>
<dbReference type="PANTHER" id="PTHR43731:SF14">
    <property type="entry name" value="PRESENILIN-ASSOCIATED RHOMBOID-LIKE PROTEIN, MITOCHONDRIAL"/>
    <property type="match status" value="1"/>
</dbReference>
<dbReference type="SUPFAM" id="SSF57845">
    <property type="entry name" value="B-box zinc-binding domain"/>
    <property type="match status" value="1"/>
</dbReference>
<evidence type="ECO:0000256" key="6">
    <source>
        <dbReference type="ARBA" id="ARBA00023136"/>
    </source>
</evidence>
<feature type="transmembrane region" description="Helical" evidence="8">
    <location>
        <begin position="206"/>
        <end position="224"/>
    </location>
</feature>
<evidence type="ECO:0000256" key="8">
    <source>
        <dbReference type="SAM" id="Phobius"/>
    </source>
</evidence>
<keyword evidence="10" id="KW-0645">Protease</keyword>
<feature type="transmembrane region" description="Helical" evidence="8">
    <location>
        <begin position="230"/>
        <end position="247"/>
    </location>
</feature>
<feature type="transmembrane region" description="Helical" evidence="8">
    <location>
        <begin position="174"/>
        <end position="194"/>
    </location>
</feature>
<evidence type="ECO:0000313" key="11">
    <source>
        <dbReference type="Proteomes" id="UP000562984"/>
    </source>
</evidence>
<evidence type="ECO:0000256" key="7">
    <source>
        <dbReference type="SAM" id="MobiDB-lite"/>
    </source>
</evidence>
<dbReference type="InterPro" id="IPR035952">
    <property type="entry name" value="Rhomboid-like_sf"/>
</dbReference>
<dbReference type="SUPFAM" id="SSF144091">
    <property type="entry name" value="Rhomboid-like"/>
    <property type="match status" value="1"/>
</dbReference>
<comment type="caution">
    <text evidence="10">The sequence shown here is derived from an EMBL/GenBank/DDBJ whole genome shotgun (WGS) entry which is preliminary data.</text>
</comment>
<keyword evidence="11" id="KW-1185">Reference proteome</keyword>
<dbReference type="GO" id="GO:0004252">
    <property type="term" value="F:serine-type endopeptidase activity"/>
    <property type="evidence" value="ECO:0007669"/>
    <property type="project" value="InterPro"/>
</dbReference>
<dbReference type="RefSeq" id="WP_171200130.1">
    <property type="nucleotide sequence ID" value="NZ_JABEND010000006.1"/>
</dbReference>
<dbReference type="Proteomes" id="UP000562984">
    <property type="component" value="Unassembled WGS sequence"/>
</dbReference>
<keyword evidence="4" id="KW-0378">Hydrolase</keyword>
<sequence length="350" mass="36431">MTTPPYPPGSPTPQGGNERQQSGYGGYAPSGGGWPSGYGAQDARGAQPLAGQQVCSWHPDRPTGLQCSRCGRPACPSCLTHGSVGQQCRQCVAEQQPAAARTISGSKLGEQPLVSYVLIGINVVVFIITALQVRRLSLSLSDGSAFFSSQLFDAGALIPINVGAGEYWRVWTSGFLHLGVAHIAMNMLSLFFIGPPLERVLGRWRFLAVYLLSLLGGSALAMVASAPVSVSAGASGAIFGILGGLAVAFKRMKANMQQILMVLVLNIIFSFSIAGISWQAHIGGLIVGAAATAAMVYGPPERRKQLQIGACVGLLVVCAAIIGVRGASLPDGKCVYQDGLSGTGLYCPRL</sequence>
<dbReference type="Pfam" id="PF01694">
    <property type="entry name" value="Rhomboid"/>
    <property type="match status" value="1"/>
</dbReference>
<feature type="domain" description="Peptidase S54 rhomboid" evidence="9">
    <location>
        <begin position="165"/>
        <end position="296"/>
    </location>
</feature>
<feature type="region of interest" description="Disordered" evidence="7">
    <location>
        <begin position="1"/>
        <end position="43"/>
    </location>
</feature>
<keyword evidence="5 8" id="KW-1133">Transmembrane helix</keyword>
<comment type="subcellular location">
    <subcellularLocation>
        <location evidence="1">Membrane</location>
        <topology evidence="1">Multi-pass membrane protein</topology>
    </subcellularLocation>
</comment>
<dbReference type="GO" id="GO:0006508">
    <property type="term" value="P:proteolysis"/>
    <property type="evidence" value="ECO:0007669"/>
    <property type="project" value="UniProtKB-KW"/>
</dbReference>
<dbReference type="PANTHER" id="PTHR43731">
    <property type="entry name" value="RHOMBOID PROTEASE"/>
    <property type="match status" value="1"/>
</dbReference>
<reference evidence="10 11" key="1">
    <citation type="submission" date="2020-05" db="EMBL/GenBank/DDBJ databases">
        <title>Nakamurella sp. DB0629 isolated from air conditioner.</title>
        <authorList>
            <person name="Kim D.H."/>
            <person name="Kim D.-U."/>
        </authorList>
    </citation>
    <scope>NUCLEOTIDE SEQUENCE [LARGE SCALE GENOMIC DNA]</scope>
    <source>
        <strain evidence="10 11">DB0629</strain>
    </source>
</reference>
<evidence type="ECO:0000256" key="3">
    <source>
        <dbReference type="ARBA" id="ARBA00022692"/>
    </source>
</evidence>